<evidence type="ECO:0000256" key="1">
    <source>
        <dbReference type="ARBA" id="ARBA00005329"/>
    </source>
</evidence>
<gene>
    <name evidence="11" type="ORF">R5W23_002733</name>
</gene>
<keyword evidence="9" id="KW-1133">Transmembrane helix</keyword>
<dbReference type="Proteomes" id="UP001272242">
    <property type="component" value="Unassembled WGS sequence"/>
</dbReference>
<feature type="transmembrane region" description="Helical" evidence="9">
    <location>
        <begin position="20"/>
        <end position="40"/>
    </location>
</feature>
<dbReference type="Gene3D" id="1.20.1280.120">
    <property type="match status" value="1"/>
</dbReference>
<evidence type="ECO:0000256" key="8">
    <source>
        <dbReference type="SAM" id="MobiDB-lite"/>
    </source>
</evidence>
<keyword evidence="12" id="KW-1185">Reference proteome</keyword>
<dbReference type="Pfam" id="PF00199">
    <property type="entry name" value="Catalase"/>
    <property type="match status" value="1"/>
</dbReference>
<keyword evidence="5 7" id="KW-0560">Oxidoreductase</keyword>
<dbReference type="PIRSF" id="PIRSF000296">
    <property type="entry name" value="SrpA"/>
    <property type="match status" value="1"/>
</dbReference>
<dbReference type="SUPFAM" id="SSF56634">
    <property type="entry name" value="Heme-dependent catalase-like"/>
    <property type="match status" value="1"/>
</dbReference>
<evidence type="ECO:0000256" key="2">
    <source>
        <dbReference type="ARBA" id="ARBA00022559"/>
    </source>
</evidence>
<dbReference type="InterPro" id="IPR020835">
    <property type="entry name" value="Catalase_sf"/>
</dbReference>
<evidence type="ECO:0000256" key="3">
    <source>
        <dbReference type="ARBA" id="ARBA00022617"/>
    </source>
</evidence>
<evidence type="ECO:0000256" key="4">
    <source>
        <dbReference type="ARBA" id="ARBA00022723"/>
    </source>
</evidence>
<keyword evidence="9" id="KW-0812">Transmembrane</keyword>
<evidence type="ECO:0000256" key="7">
    <source>
        <dbReference type="PIRNR" id="PIRNR000296"/>
    </source>
</evidence>
<comment type="caution">
    <text evidence="11">The sequence shown here is derived from an EMBL/GenBank/DDBJ whole genome shotgun (WGS) entry which is preliminary data.</text>
</comment>
<protein>
    <recommendedName>
        <fullName evidence="7">Catalase-related peroxidase</fullName>
        <ecNumber evidence="7">1.11.1.-</ecNumber>
    </recommendedName>
</protein>
<keyword evidence="2 7" id="KW-0575">Peroxidase</keyword>
<comment type="function">
    <text evidence="7">Has an organic peroxide-dependent peroxidase activity.</text>
</comment>
<dbReference type="EC" id="1.11.1.-" evidence="7"/>
<proteinExistence type="inferred from homology"/>
<name>A0ABU5F288_9BACT</name>
<dbReference type="EMBL" id="JAXBLV010000194">
    <property type="protein sequence ID" value="MDY3561455.1"/>
    <property type="molecule type" value="Genomic_DNA"/>
</dbReference>
<keyword evidence="6 7" id="KW-0408">Iron</keyword>
<keyword evidence="9" id="KW-0472">Membrane</keyword>
<dbReference type="InterPro" id="IPR011614">
    <property type="entry name" value="Catalase_core"/>
</dbReference>
<keyword evidence="3 7" id="KW-0349">Heme</keyword>
<feature type="region of interest" description="Disordered" evidence="8">
    <location>
        <begin position="345"/>
        <end position="367"/>
    </location>
</feature>
<dbReference type="SMART" id="SM01060">
    <property type="entry name" value="Catalase"/>
    <property type="match status" value="1"/>
</dbReference>
<evidence type="ECO:0000256" key="5">
    <source>
        <dbReference type="ARBA" id="ARBA00023002"/>
    </source>
</evidence>
<sequence>MDVHTPHAPVAPRPPRARVVVGLALIGAVLAAIGGTFAYLRGWFTPGRLTPDRFTDTFEQVDGPHPGFRRNHAKGVGVTGHFDSNGQGERLSKALVFRPGRVPVIGRFSLGGGQPYGADAPAAVRGLGLQFTQPNGELWRTAMINLPIFPFRTPEAFHENLEASKPDPQTGKPDPARGQAFLARHPETARVLGVLKERPTPSGFGNSAYHGLNAFLFTSATGTATPVRWELTPEQPFVAADAAPGQRDKSYLFDDLITQIQRQPLRWRLILVVGQPGDPTDDATIPWPADRERVDAGTLVLDGVESDDTALSTDITFDPLVLPAGIAPSNDPLLSARSAVYARSYTRRAGEPKQPAAVTPADARGGK</sequence>
<dbReference type="RefSeq" id="WP_320687865.1">
    <property type="nucleotide sequence ID" value="NZ_JAXBLV010000194.1"/>
</dbReference>
<dbReference type="InterPro" id="IPR018028">
    <property type="entry name" value="Catalase"/>
</dbReference>
<evidence type="ECO:0000256" key="6">
    <source>
        <dbReference type="ARBA" id="ARBA00023004"/>
    </source>
</evidence>
<accession>A0ABU5F288</accession>
<reference evidence="12" key="1">
    <citation type="journal article" date="2023" name="Mar. Drugs">
        <title>Gemmata algarum, a Novel Planctomycete Isolated from an Algal Mat, Displays Antimicrobial Activity.</title>
        <authorList>
            <person name="Kumar G."/>
            <person name="Kallscheuer N."/>
            <person name="Kashif M."/>
            <person name="Ahamad S."/>
            <person name="Jagadeeshwari U."/>
            <person name="Pannikurungottu S."/>
            <person name="Haufschild T."/>
            <person name="Kabuu M."/>
            <person name="Sasikala C."/>
            <person name="Jogler C."/>
            <person name="Ramana C."/>
        </authorList>
    </citation>
    <scope>NUCLEOTIDE SEQUENCE [LARGE SCALE GENOMIC DNA]</scope>
    <source>
        <strain evidence="12">JC673</strain>
    </source>
</reference>
<dbReference type="PANTHER" id="PTHR11465">
    <property type="entry name" value="CATALASE"/>
    <property type="match status" value="1"/>
</dbReference>
<comment type="cofactor">
    <cofactor evidence="7">
        <name>heme</name>
        <dbReference type="ChEBI" id="CHEBI:30413"/>
    </cofactor>
</comment>
<dbReference type="PROSITE" id="PS51402">
    <property type="entry name" value="CATALASE_3"/>
    <property type="match status" value="1"/>
</dbReference>
<keyword evidence="4 7" id="KW-0479">Metal-binding</keyword>
<dbReference type="Gene3D" id="2.40.180.10">
    <property type="entry name" value="Catalase core domain"/>
    <property type="match status" value="1"/>
</dbReference>
<evidence type="ECO:0000256" key="9">
    <source>
        <dbReference type="SAM" id="Phobius"/>
    </source>
</evidence>
<evidence type="ECO:0000313" key="12">
    <source>
        <dbReference type="Proteomes" id="UP001272242"/>
    </source>
</evidence>
<evidence type="ECO:0000259" key="10">
    <source>
        <dbReference type="SMART" id="SM01060"/>
    </source>
</evidence>
<dbReference type="InterPro" id="IPR024168">
    <property type="entry name" value="Catalase_SrpA-type_pred"/>
</dbReference>
<feature type="domain" description="Catalase core" evidence="10">
    <location>
        <begin position="30"/>
        <end position="367"/>
    </location>
</feature>
<comment type="similarity">
    <text evidence="1 7">Belongs to the catalase family.</text>
</comment>
<dbReference type="PANTHER" id="PTHR11465:SF9">
    <property type="entry name" value="CATALASE"/>
    <property type="match status" value="1"/>
</dbReference>
<evidence type="ECO:0000313" key="11">
    <source>
        <dbReference type="EMBL" id="MDY3561455.1"/>
    </source>
</evidence>
<organism evidence="11 12">
    <name type="scientific">Gemmata algarum</name>
    <dbReference type="NCBI Taxonomy" id="2975278"/>
    <lineage>
        <taxon>Bacteria</taxon>
        <taxon>Pseudomonadati</taxon>
        <taxon>Planctomycetota</taxon>
        <taxon>Planctomycetia</taxon>
        <taxon>Gemmatales</taxon>
        <taxon>Gemmataceae</taxon>
        <taxon>Gemmata</taxon>
    </lineage>
</organism>
<dbReference type="CDD" id="cd08153">
    <property type="entry name" value="srpA_like"/>
    <property type="match status" value="1"/>
</dbReference>
<dbReference type="GO" id="GO:0004601">
    <property type="term" value="F:peroxidase activity"/>
    <property type="evidence" value="ECO:0007669"/>
    <property type="project" value="UniProtKB-KW"/>
</dbReference>